<accession>A0AC60PH09</accession>
<dbReference type="EMBL" id="JABSTQ010010661">
    <property type="protein sequence ID" value="KAG0419106.1"/>
    <property type="molecule type" value="Genomic_DNA"/>
</dbReference>
<gene>
    <name evidence="1" type="ORF">HPB47_004356</name>
</gene>
<organism evidence="1 2">
    <name type="scientific">Ixodes persulcatus</name>
    <name type="common">Taiga tick</name>
    <dbReference type="NCBI Taxonomy" id="34615"/>
    <lineage>
        <taxon>Eukaryota</taxon>
        <taxon>Metazoa</taxon>
        <taxon>Ecdysozoa</taxon>
        <taxon>Arthropoda</taxon>
        <taxon>Chelicerata</taxon>
        <taxon>Arachnida</taxon>
        <taxon>Acari</taxon>
        <taxon>Parasitiformes</taxon>
        <taxon>Ixodida</taxon>
        <taxon>Ixodoidea</taxon>
        <taxon>Ixodidae</taxon>
        <taxon>Ixodinae</taxon>
        <taxon>Ixodes</taxon>
    </lineage>
</organism>
<reference evidence="1 2" key="1">
    <citation type="journal article" date="2020" name="Cell">
        <title>Large-Scale Comparative Analyses of Tick Genomes Elucidate Their Genetic Diversity and Vector Capacities.</title>
        <authorList>
            <consortium name="Tick Genome and Microbiome Consortium (TIGMIC)"/>
            <person name="Jia N."/>
            <person name="Wang J."/>
            <person name="Shi W."/>
            <person name="Du L."/>
            <person name="Sun Y."/>
            <person name="Zhan W."/>
            <person name="Jiang J.F."/>
            <person name="Wang Q."/>
            <person name="Zhang B."/>
            <person name="Ji P."/>
            <person name="Bell-Sakyi L."/>
            <person name="Cui X.M."/>
            <person name="Yuan T.T."/>
            <person name="Jiang B.G."/>
            <person name="Yang W.F."/>
            <person name="Lam T.T."/>
            <person name="Chang Q.C."/>
            <person name="Ding S.J."/>
            <person name="Wang X.J."/>
            <person name="Zhu J.G."/>
            <person name="Ruan X.D."/>
            <person name="Zhao L."/>
            <person name="Wei J.T."/>
            <person name="Ye R.Z."/>
            <person name="Que T.C."/>
            <person name="Du C.H."/>
            <person name="Zhou Y.H."/>
            <person name="Cheng J.X."/>
            <person name="Dai P.F."/>
            <person name="Guo W.B."/>
            <person name="Han X.H."/>
            <person name="Huang E.J."/>
            <person name="Li L.F."/>
            <person name="Wei W."/>
            <person name="Gao Y.C."/>
            <person name="Liu J.Z."/>
            <person name="Shao H.Z."/>
            <person name="Wang X."/>
            <person name="Wang C.C."/>
            <person name="Yang T.C."/>
            <person name="Huo Q.B."/>
            <person name="Li W."/>
            <person name="Chen H.Y."/>
            <person name="Chen S.E."/>
            <person name="Zhou L.G."/>
            <person name="Ni X.B."/>
            <person name="Tian J.H."/>
            <person name="Sheng Y."/>
            <person name="Liu T."/>
            <person name="Pan Y.S."/>
            <person name="Xia L.Y."/>
            <person name="Li J."/>
            <person name="Zhao F."/>
            <person name="Cao W.C."/>
        </authorList>
    </citation>
    <scope>NUCLEOTIDE SEQUENCE [LARGE SCALE GENOMIC DNA]</scope>
    <source>
        <strain evidence="1">Iper-2018</strain>
    </source>
</reference>
<proteinExistence type="predicted"/>
<name>A0AC60PH09_IXOPE</name>
<comment type="caution">
    <text evidence="1">The sequence shown here is derived from an EMBL/GenBank/DDBJ whole genome shotgun (WGS) entry which is preliminary data.</text>
</comment>
<protein>
    <submittedName>
        <fullName evidence="1">Uncharacterized protein</fullName>
    </submittedName>
</protein>
<evidence type="ECO:0000313" key="2">
    <source>
        <dbReference type="Proteomes" id="UP000805193"/>
    </source>
</evidence>
<keyword evidence="2" id="KW-1185">Reference proteome</keyword>
<evidence type="ECO:0000313" key="1">
    <source>
        <dbReference type="EMBL" id="KAG0419106.1"/>
    </source>
</evidence>
<sequence length="325" mass="35798">MGFLFGSAHIGTLTLLALDRYLATCRIGFRSKPTFKRYFQLILLVWLYGLFWAVMPLLGWGRFSKKWLFDALCYQILALQICDQALNGSVVELYGFASALAPEPPRRLHSWRAGAAAAARSAAATRASAVCAFQRSDVVAAVDELAPPRAQLCASVAQPGTQKCAGLATAPAEFVLVPQGRELRDSSACPPPSLGSSGLLETRNPTLRPLSHLHLRNDRRLQDPTYGLEPSLQSCTIDWRHNDSSYKSFTLVYFVLGFLVPACIVLVCYRTSAINIRAPKPKTVRRDVTDDYWASEEMVTVVSGPSTVHASLYLLKLVAVPYWTS</sequence>
<dbReference type="Proteomes" id="UP000805193">
    <property type="component" value="Unassembled WGS sequence"/>
</dbReference>